<dbReference type="EMBL" id="CP097562">
    <property type="protein sequence ID" value="USF24017.1"/>
    <property type="molecule type" value="Genomic_DNA"/>
</dbReference>
<dbReference type="SUPFAM" id="SSF52540">
    <property type="entry name" value="P-loop containing nucleoside triphosphate hydrolases"/>
    <property type="match status" value="1"/>
</dbReference>
<dbReference type="KEGG" id="msch:N508_001092"/>
<evidence type="ECO:0000256" key="1">
    <source>
        <dbReference type="ARBA" id="ARBA00005417"/>
    </source>
</evidence>
<comment type="similarity">
    <text evidence="1">Belongs to the ABC transporter superfamily.</text>
</comment>
<keyword evidence="4 5" id="KW-0067">ATP-binding</keyword>
<proteinExistence type="inferred from homology"/>
<organism evidence="5 6">
    <name type="scientific">Mucispirillum schaedleri ASF457</name>
    <dbReference type="NCBI Taxonomy" id="1379858"/>
    <lineage>
        <taxon>Bacteria</taxon>
        <taxon>Pseudomonadati</taxon>
        <taxon>Deferribacterota</taxon>
        <taxon>Deferribacteres</taxon>
        <taxon>Deferribacterales</taxon>
        <taxon>Mucispirillaceae</taxon>
        <taxon>Mucispirillum</taxon>
    </lineage>
</organism>
<dbReference type="PANTHER" id="PTHR46743">
    <property type="entry name" value="TEICHOIC ACIDS EXPORT ATP-BINDING PROTEIN TAGH"/>
    <property type="match status" value="1"/>
</dbReference>
<reference evidence="5" key="3">
    <citation type="submission" date="2022-06" db="EMBL/GenBank/DDBJ databases">
        <title>Resources to Facilitate Use of the Altered Schaedler Flora (ASF) Mouse Model to Study Microbiome Function.</title>
        <authorList>
            <person name="Proctor A."/>
            <person name="Parvinroo S."/>
            <person name="Richie T."/>
            <person name="Jia X."/>
            <person name="Lee S.T.M."/>
            <person name="Karp P.D."/>
            <person name="Paley S."/>
            <person name="Kostic A.D."/>
            <person name="Pierre J.F."/>
            <person name="Wannemuehler M.J."/>
            <person name="Phillips G.J."/>
        </authorList>
    </citation>
    <scope>NUCLEOTIDE SEQUENCE</scope>
    <source>
        <strain evidence="5">ASF457</strain>
    </source>
</reference>
<dbReference type="PANTHER" id="PTHR46743:SF2">
    <property type="entry name" value="TEICHOIC ACIDS EXPORT ATP-BINDING PROTEIN TAGH"/>
    <property type="match status" value="1"/>
</dbReference>
<dbReference type="GO" id="GO:0140359">
    <property type="term" value="F:ABC-type transporter activity"/>
    <property type="evidence" value="ECO:0007669"/>
    <property type="project" value="InterPro"/>
</dbReference>
<sequence>MDNIAIDVKNVSVKFNLAMAKYDGLKEYVINLIKGRVLYQEFQALKDVSFQVAKGEALGIVGFNGSGKSTLLKVIAGILRPDSGKAKVYGSIAPLIELGAGFDHNLTAKENIFFNGALRAIPRKKIQEKYDEIVDFAELHDFIDVPIKNFSSGMRARLGFAAAIMFDPDVLIADEVLSTGDYKFKAKCETKINQMRKNGLTILFVSHHAAQVKNVCSKAIWLDKGQIKMHGNTDEVCKAYENSNKK</sequence>
<keyword evidence="6" id="KW-1185">Reference proteome</keyword>
<dbReference type="CDD" id="cd03220">
    <property type="entry name" value="ABC_KpsT_Wzt"/>
    <property type="match status" value="1"/>
</dbReference>
<dbReference type="InterPro" id="IPR003439">
    <property type="entry name" value="ABC_transporter-like_ATP-bd"/>
</dbReference>
<evidence type="ECO:0000313" key="6">
    <source>
        <dbReference type="Proteomes" id="UP000017429"/>
    </source>
</evidence>
<dbReference type="GO" id="GO:0016020">
    <property type="term" value="C:membrane"/>
    <property type="evidence" value="ECO:0007669"/>
    <property type="project" value="InterPro"/>
</dbReference>
<dbReference type="Gene3D" id="3.40.50.300">
    <property type="entry name" value="P-loop containing nucleotide triphosphate hydrolases"/>
    <property type="match status" value="1"/>
</dbReference>
<dbReference type="InterPro" id="IPR027417">
    <property type="entry name" value="P-loop_NTPase"/>
</dbReference>
<evidence type="ECO:0000313" key="5">
    <source>
        <dbReference type="EMBL" id="USF24017.1"/>
    </source>
</evidence>
<dbReference type="eggNOG" id="COG1134">
    <property type="taxonomic scope" value="Bacteria"/>
</dbReference>
<reference evidence="5" key="1">
    <citation type="journal article" date="2014" name="Genome Announc.">
        <title>Draft genome sequences of the altered schaedler flora, a defined bacterial community from gnotobiotic mice.</title>
        <authorList>
            <person name="Wannemuehler M.J."/>
            <person name="Overstreet A.M."/>
            <person name="Ward D.V."/>
            <person name="Phillips G.J."/>
        </authorList>
    </citation>
    <scope>NUCLEOTIDE SEQUENCE</scope>
    <source>
        <strain evidence="5">ASF457</strain>
    </source>
</reference>
<dbReference type="InterPro" id="IPR015860">
    <property type="entry name" value="ABC_transpr_TagH-like"/>
</dbReference>
<dbReference type="InterPro" id="IPR017871">
    <property type="entry name" value="ABC_transporter-like_CS"/>
</dbReference>
<dbReference type="GO" id="GO:0016887">
    <property type="term" value="F:ATP hydrolysis activity"/>
    <property type="evidence" value="ECO:0007669"/>
    <property type="project" value="InterPro"/>
</dbReference>
<accession>V2RMJ8</accession>
<dbReference type="InterPro" id="IPR050683">
    <property type="entry name" value="Bact_Polysacc_Export_ATP-bd"/>
</dbReference>
<evidence type="ECO:0000256" key="3">
    <source>
        <dbReference type="ARBA" id="ARBA00022741"/>
    </source>
</evidence>
<dbReference type="Pfam" id="PF00005">
    <property type="entry name" value="ABC_tran"/>
    <property type="match status" value="1"/>
</dbReference>
<name>V2RMJ8_9BACT</name>
<gene>
    <name evidence="5" type="primary">tagH</name>
    <name evidence="5" type="ORF">N508_001092</name>
</gene>
<dbReference type="PROSITE" id="PS00211">
    <property type="entry name" value="ABC_TRANSPORTER_1"/>
    <property type="match status" value="1"/>
</dbReference>
<evidence type="ECO:0000256" key="4">
    <source>
        <dbReference type="ARBA" id="ARBA00022840"/>
    </source>
</evidence>
<keyword evidence="2" id="KW-0813">Transport</keyword>
<evidence type="ECO:0000256" key="2">
    <source>
        <dbReference type="ARBA" id="ARBA00022448"/>
    </source>
</evidence>
<dbReference type="OrthoDB" id="9778870at2"/>
<dbReference type="RefSeq" id="WP_023275388.1">
    <property type="nucleotide sequence ID" value="NZ_CP097562.1"/>
</dbReference>
<dbReference type="InterPro" id="IPR003593">
    <property type="entry name" value="AAA+_ATPase"/>
</dbReference>
<dbReference type="SMART" id="SM00382">
    <property type="entry name" value="AAA"/>
    <property type="match status" value="1"/>
</dbReference>
<protein>
    <submittedName>
        <fullName evidence="5">Teichoic acids export ATP-binding protein TagH</fullName>
    </submittedName>
</protein>
<dbReference type="AlphaFoldDB" id="V2RMJ8"/>
<dbReference type="Proteomes" id="UP000017429">
    <property type="component" value="Chromosome"/>
</dbReference>
<dbReference type="GO" id="GO:0005524">
    <property type="term" value="F:ATP binding"/>
    <property type="evidence" value="ECO:0007669"/>
    <property type="project" value="UniProtKB-KW"/>
</dbReference>
<reference evidence="5" key="2">
    <citation type="submission" date="2022-05" db="EMBL/GenBank/DDBJ databases">
        <authorList>
            <person name="Proctor A.L."/>
            <person name="Phillips G.J."/>
            <person name="Wannemuehler M.J."/>
        </authorList>
    </citation>
    <scope>NUCLEOTIDE SEQUENCE</scope>
    <source>
        <strain evidence="5">ASF457</strain>
    </source>
</reference>
<keyword evidence="3" id="KW-0547">Nucleotide-binding</keyword>
<dbReference type="PROSITE" id="PS50893">
    <property type="entry name" value="ABC_TRANSPORTER_2"/>
    <property type="match status" value="1"/>
</dbReference>